<reference evidence="2" key="1">
    <citation type="submission" date="2020-10" db="EMBL/GenBank/DDBJ databases">
        <authorList>
            <person name="Castelo-Branco R."/>
            <person name="Eusebio N."/>
            <person name="Adriana R."/>
            <person name="Vieira A."/>
            <person name="Brugerolle De Fraissinette N."/>
            <person name="Rezende De Castro R."/>
            <person name="Schneider M.P."/>
            <person name="Vasconcelos V."/>
            <person name="Leao P.N."/>
        </authorList>
    </citation>
    <scope>NUCLEOTIDE SEQUENCE</scope>
    <source>
        <strain evidence="2">LEGE 07157</strain>
    </source>
</reference>
<dbReference type="RefSeq" id="WP_194030468.1">
    <property type="nucleotide sequence ID" value="NZ_JADEWZ010000024.1"/>
</dbReference>
<keyword evidence="1" id="KW-0812">Transmembrane</keyword>
<keyword evidence="1" id="KW-1133">Transmembrane helix</keyword>
<dbReference type="AlphaFoldDB" id="A0A8J7DYC2"/>
<evidence type="ECO:0000313" key="2">
    <source>
        <dbReference type="EMBL" id="MBE9117380.1"/>
    </source>
</evidence>
<keyword evidence="3" id="KW-1185">Reference proteome</keyword>
<proteinExistence type="predicted"/>
<protein>
    <submittedName>
        <fullName evidence="2">Uncharacterized protein</fullName>
    </submittedName>
</protein>
<keyword evidence="1" id="KW-0472">Membrane</keyword>
<sequence length="80" mass="8998">MKEKLLDGLNKFLMFDLFFVLFAFAWFAIALLGRAAGLPLGWNLWYTLWDPVFMPAIGILMAGAILTGIFGQISKRLNSN</sequence>
<organism evidence="2 3">
    <name type="scientific">Lusitaniella coriacea LEGE 07157</name>
    <dbReference type="NCBI Taxonomy" id="945747"/>
    <lineage>
        <taxon>Bacteria</taxon>
        <taxon>Bacillati</taxon>
        <taxon>Cyanobacteriota</taxon>
        <taxon>Cyanophyceae</taxon>
        <taxon>Spirulinales</taxon>
        <taxon>Lusitaniellaceae</taxon>
        <taxon>Lusitaniella</taxon>
    </lineage>
</organism>
<dbReference type="EMBL" id="JADEWZ010000024">
    <property type="protein sequence ID" value="MBE9117380.1"/>
    <property type="molecule type" value="Genomic_DNA"/>
</dbReference>
<dbReference type="Proteomes" id="UP000654482">
    <property type="component" value="Unassembled WGS sequence"/>
</dbReference>
<evidence type="ECO:0000313" key="3">
    <source>
        <dbReference type="Proteomes" id="UP000654482"/>
    </source>
</evidence>
<feature type="transmembrane region" description="Helical" evidence="1">
    <location>
        <begin position="12"/>
        <end position="32"/>
    </location>
</feature>
<evidence type="ECO:0000256" key="1">
    <source>
        <dbReference type="SAM" id="Phobius"/>
    </source>
</evidence>
<gene>
    <name evidence="2" type="ORF">IQ249_15885</name>
</gene>
<feature type="transmembrane region" description="Helical" evidence="1">
    <location>
        <begin position="52"/>
        <end position="71"/>
    </location>
</feature>
<accession>A0A8J7DYC2</accession>
<comment type="caution">
    <text evidence="2">The sequence shown here is derived from an EMBL/GenBank/DDBJ whole genome shotgun (WGS) entry which is preliminary data.</text>
</comment>
<name>A0A8J7DYC2_9CYAN</name>